<dbReference type="Proteomes" id="UP000749559">
    <property type="component" value="Unassembled WGS sequence"/>
</dbReference>
<protein>
    <recommendedName>
        <fullName evidence="5">Protein quiver</fullName>
    </recommendedName>
</protein>
<evidence type="ECO:0000313" key="4">
    <source>
        <dbReference type="Proteomes" id="UP000749559"/>
    </source>
</evidence>
<comment type="caution">
    <text evidence="3">The sequence shown here is derived from an EMBL/GenBank/DDBJ whole genome shotgun (WGS) entry which is preliminary data.</text>
</comment>
<dbReference type="OrthoDB" id="10046582at2759"/>
<dbReference type="AlphaFoldDB" id="A0A8S4PPB5"/>
<reference evidence="3" key="1">
    <citation type="submission" date="2022-03" db="EMBL/GenBank/DDBJ databases">
        <authorList>
            <person name="Martin C."/>
        </authorList>
    </citation>
    <scope>NUCLEOTIDE SEQUENCE</scope>
</reference>
<keyword evidence="4" id="KW-1185">Reference proteome</keyword>
<name>A0A8S4PPB5_OWEFU</name>
<dbReference type="InterPro" id="IPR050975">
    <property type="entry name" value="Sleep_regulator"/>
</dbReference>
<dbReference type="CDD" id="cd00117">
    <property type="entry name" value="TFP"/>
    <property type="match status" value="1"/>
</dbReference>
<evidence type="ECO:0000256" key="1">
    <source>
        <dbReference type="ARBA" id="ARBA00022729"/>
    </source>
</evidence>
<feature type="signal peptide" evidence="2">
    <location>
        <begin position="1"/>
        <end position="22"/>
    </location>
</feature>
<keyword evidence="1 2" id="KW-0732">Signal</keyword>
<evidence type="ECO:0000256" key="2">
    <source>
        <dbReference type="SAM" id="SignalP"/>
    </source>
</evidence>
<evidence type="ECO:0008006" key="5">
    <source>
        <dbReference type="Google" id="ProtNLM"/>
    </source>
</evidence>
<evidence type="ECO:0000313" key="3">
    <source>
        <dbReference type="EMBL" id="CAH1795487.1"/>
    </source>
</evidence>
<accession>A0A8S4PPB5</accession>
<organism evidence="3 4">
    <name type="scientific">Owenia fusiformis</name>
    <name type="common">Polychaete worm</name>
    <dbReference type="NCBI Taxonomy" id="6347"/>
    <lineage>
        <taxon>Eukaryota</taxon>
        <taxon>Metazoa</taxon>
        <taxon>Spiralia</taxon>
        <taxon>Lophotrochozoa</taxon>
        <taxon>Annelida</taxon>
        <taxon>Polychaeta</taxon>
        <taxon>Sedentaria</taxon>
        <taxon>Canalipalpata</taxon>
        <taxon>Sabellida</taxon>
        <taxon>Oweniida</taxon>
        <taxon>Oweniidae</taxon>
        <taxon>Owenia</taxon>
    </lineage>
</organism>
<gene>
    <name evidence="3" type="ORF">OFUS_LOCUS20021</name>
</gene>
<sequence>MTTNTLLLALGILFGALSIGNCNKCYVCSDPNCGPLSNDDKANIDNCEFGCVKLKFDAGNGVTYKRMCGDAPYDVRCMWTHEIVDQRVVSEICYCNDDYCNSATFLSSTVLMTASSLIITLMRVL</sequence>
<proteinExistence type="predicted"/>
<dbReference type="EMBL" id="CAIIXF020000009">
    <property type="protein sequence ID" value="CAH1795487.1"/>
    <property type="molecule type" value="Genomic_DNA"/>
</dbReference>
<dbReference type="PANTHER" id="PTHR33562">
    <property type="entry name" value="ATILLA, ISOFORM B-RELATED-RELATED"/>
    <property type="match status" value="1"/>
</dbReference>
<feature type="chain" id="PRO_5035776406" description="Protein quiver" evidence="2">
    <location>
        <begin position="23"/>
        <end position="125"/>
    </location>
</feature>